<feature type="domain" description="Chorismate mutase" evidence="10">
    <location>
        <begin position="288"/>
        <end position="378"/>
    </location>
</feature>
<evidence type="ECO:0000256" key="6">
    <source>
        <dbReference type="ARBA" id="ARBA00023222"/>
    </source>
</evidence>
<dbReference type="eggNOG" id="COG0077">
    <property type="taxonomic scope" value="Bacteria"/>
</dbReference>
<evidence type="ECO:0000259" key="12">
    <source>
        <dbReference type="PROSITE" id="PS51671"/>
    </source>
</evidence>
<evidence type="ECO:0000256" key="8">
    <source>
        <dbReference type="ARBA" id="ARBA00047848"/>
    </source>
</evidence>
<evidence type="ECO:0000259" key="10">
    <source>
        <dbReference type="PROSITE" id="PS51168"/>
    </source>
</evidence>
<dbReference type="FunFam" id="3.30.70.260:FF:000012">
    <property type="entry name" value="Prephenate dehydratase"/>
    <property type="match status" value="1"/>
</dbReference>
<keyword evidence="9" id="KW-0175">Coiled coil</keyword>
<keyword evidence="4" id="KW-0028">Amino-acid biosynthesis</keyword>
<dbReference type="PANTHER" id="PTHR21022:SF19">
    <property type="entry name" value="PREPHENATE DEHYDRATASE-RELATED"/>
    <property type="match status" value="1"/>
</dbReference>
<dbReference type="SMART" id="SM00830">
    <property type="entry name" value="CM_2"/>
    <property type="match status" value="1"/>
</dbReference>
<keyword evidence="14" id="KW-1185">Reference proteome</keyword>
<keyword evidence="6" id="KW-0584">Phenylalanine biosynthesis</keyword>
<dbReference type="Pfam" id="PF01817">
    <property type="entry name" value="CM_2"/>
    <property type="match status" value="1"/>
</dbReference>
<accession>A5D4Y3</accession>
<dbReference type="PROSITE" id="PS51168">
    <property type="entry name" value="CHORISMATE_MUT_2"/>
    <property type="match status" value="1"/>
</dbReference>
<dbReference type="eggNOG" id="COG1605">
    <property type="taxonomic scope" value="Bacteria"/>
</dbReference>
<dbReference type="InterPro" id="IPR018528">
    <property type="entry name" value="Preph_deHydtase_CS"/>
</dbReference>
<dbReference type="Gene3D" id="3.30.70.260">
    <property type="match status" value="1"/>
</dbReference>
<feature type="domain" description="ACT" evidence="12">
    <location>
        <begin position="196"/>
        <end position="273"/>
    </location>
</feature>
<dbReference type="CDD" id="cd13633">
    <property type="entry name" value="PBP2_Sa-PDT_like"/>
    <property type="match status" value="1"/>
</dbReference>
<protein>
    <recommendedName>
        <fullName evidence="3">Prephenate dehydratase</fullName>
        <ecNumber evidence="2">4.2.1.51</ecNumber>
    </recommendedName>
</protein>
<dbReference type="GO" id="GO:0046417">
    <property type="term" value="P:chorismate metabolic process"/>
    <property type="evidence" value="ECO:0007669"/>
    <property type="project" value="InterPro"/>
</dbReference>
<dbReference type="HOGENOM" id="CLU_035008_0_2_9"/>
<feature type="domain" description="Prephenate dehydratase" evidence="11">
    <location>
        <begin position="3"/>
        <end position="182"/>
    </location>
</feature>
<comment type="pathway">
    <text evidence="1">Amino-acid biosynthesis; L-phenylalanine biosynthesis; phenylpyruvate from prephenate: step 1/1.</text>
</comment>
<dbReference type="SUPFAM" id="SSF53850">
    <property type="entry name" value="Periplasmic binding protein-like II"/>
    <property type="match status" value="1"/>
</dbReference>
<dbReference type="InterPro" id="IPR036979">
    <property type="entry name" value="CM_dom_sf"/>
</dbReference>
<sequence>MHKIGYLGPRGTFSEEAALRHLGERKGETAGCSSIEEIFSGVAEGRFDEGIVPVENSTEGSVGAVLDLLAGPFNLAVRGEVLLPVCQSLMVRPGTRLDQVEKVFSHSQALAQCSRFLRRELPGALPVECSSTAAAAAKVAGSSRPWAALGPARAAAVYGLQVVVPAANDYPDNATRFWVLGREQVPCAAAHGYKTSIIFGLQDRPGALYAVLREFALRGINLTRIESRPAKKNLGDYVFFIDFLGSQGQPGVQEVLGGVASLTVGLKILGSYPAWNCAGTDALASGGREASLTLAGLRRELDAVDARIAELLAQRTRLIDRVASLKQNEGNIRDPLREEQILSRVRQLSLTAGGDTELAEEVWRVILRHSVRRQASRLASGAAGNRQQALPQAP</sequence>
<dbReference type="GO" id="GO:0004106">
    <property type="term" value="F:chorismate mutase activity"/>
    <property type="evidence" value="ECO:0007669"/>
    <property type="project" value="InterPro"/>
</dbReference>
<dbReference type="CDD" id="cd04905">
    <property type="entry name" value="ACT_CM-PDT"/>
    <property type="match status" value="1"/>
</dbReference>
<proteinExistence type="predicted"/>
<gene>
    <name evidence="13" type="primary">PheA</name>
    <name evidence="13" type="ordered locus">PTH_0518</name>
</gene>
<evidence type="ECO:0000256" key="3">
    <source>
        <dbReference type="ARBA" id="ARBA00021872"/>
    </source>
</evidence>
<dbReference type="PROSITE" id="PS51171">
    <property type="entry name" value="PREPHENATE_DEHYDR_3"/>
    <property type="match status" value="1"/>
</dbReference>
<dbReference type="Gene3D" id="1.20.59.10">
    <property type="entry name" value="Chorismate mutase"/>
    <property type="match status" value="1"/>
</dbReference>
<dbReference type="GO" id="GO:0009094">
    <property type="term" value="P:L-phenylalanine biosynthetic process"/>
    <property type="evidence" value="ECO:0007669"/>
    <property type="project" value="UniProtKB-UniPathway"/>
</dbReference>
<dbReference type="NCBIfam" id="NF008865">
    <property type="entry name" value="PRK11898.1"/>
    <property type="match status" value="1"/>
</dbReference>
<evidence type="ECO:0000256" key="2">
    <source>
        <dbReference type="ARBA" id="ARBA00013147"/>
    </source>
</evidence>
<evidence type="ECO:0000259" key="11">
    <source>
        <dbReference type="PROSITE" id="PS51171"/>
    </source>
</evidence>
<dbReference type="GO" id="GO:0005737">
    <property type="term" value="C:cytoplasm"/>
    <property type="evidence" value="ECO:0007669"/>
    <property type="project" value="TreeGrafter"/>
</dbReference>
<dbReference type="SUPFAM" id="SSF48600">
    <property type="entry name" value="Chorismate mutase II"/>
    <property type="match status" value="1"/>
</dbReference>
<dbReference type="Pfam" id="PF00800">
    <property type="entry name" value="PDT"/>
    <property type="match status" value="1"/>
</dbReference>
<evidence type="ECO:0000256" key="7">
    <source>
        <dbReference type="ARBA" id="ARBA00023239"/>
    </source>
</evidence>
<evidence type="ECO:0000256" key="9">
    <source>
        <dbReference type="SAM" id="Coils"/>
    </source>
</evidence>
<dbReference type="GO" id="GO:0004664">
    <property type="term" value="F:prephenate dehydratase activity"/>
    <property type="evidence" value="ECO:0007669"/>
    <property type="project" value="UniProtKB-EC"/>
</dbReference>
<dbReference type="InterPro" id="IPR002912">
    <property type="entry name" value="ACT_dom"/>
</dbReference>
<evidence type="ECO:0000256" key="1">
    <source>
        <dbReference type="ARBA" id="ARBA00004741"/>
    </source>
</evidence>
<dbReference type="EC" id="4.2.1.51" evidence="2"/>
<dbReference type="PROSITE" id="PS51671">
    <property type="entry name" value="ACT"/>
    <property type="match status" value="1"/>
</dbReference>
<dbReference type="SUPFAM" id="SSF55021">
    <property type="entry name" value="ACT-like"/>
    <property type="match status" value="1"/>
</dbReference>
<keyword evidence="5" id="KW-0057">Aromatic amino acid biosynthesis</keyword>
<reference evidence="14" key="1">
    <citation type="journal article" date="2008" name="Genome Res.">
        <title>The genome of Pelotomaculum thermopropionicum reveals niche-associated evolution in anaerobic microbiota.</title>
        <authorList>
            <person name="Kosaka T."/>
            <person name="Kato S."/>
            <person name="Shimoyama T."/>
            <person name="Ishii S."/>
            <person name="Abe T."/>
            <person name="Watanabe K."/>
        </authorList>
    </citation>
    <scope>NUCLEOTIDE SEQUENCE [LARGE SCALE GENOMIC DNA]</scope>
    <source>
        <strain evidence="14">DSM 13744 / JCM 10971 / SI</strain>
    </source>
</reference>
<name>A5D4Y3_PELTS</name>
<dbReference type="KEGG" id="pth:PTH_0518"/>
<dbReference type="UniPathway" id="UPA00121">
    <property type="reaction ID" value="UER00345"/>
</dbReference>
<evidence type="ECO:0000313" key="13">
    <source>
        <dbReference type="EMBL" id="BAF58699.1"/>
    </source>
</evidence>
<dbReference type="InterPro" id="IPR036263">
    <property type="entry name" value="Chorismate_II_sf"/>
</dbReference>
<dbReference type="InterPro" id="IPR002701">
    <property type="entry name" value="CM_II_prokaryot"/>
</dbReference>
<dbReference type="EMBL" id="AP009389">
    <property type="protein sequence ID" value="BAF58699.1"/>
    <property type="molecule type" value="Genomic_DNA"/>
</dbReference>
<organism evidence="13 14">
    <name type="scientific">Pelotomaculum thermopropionicum (strain DSM 13744 / JCM 10971 / SI)</name>
    <dbReference type="NCBI Taxonomy" id="370438"/>
    <lineage>
        <taxon>Bacteria</taxon>
        <taxon>Bacillati</taxon>
        <taxon>Bacillota</taxon>
        <taxon>Clostridia</taxon>
        <taxon>Eubacteriales</taxon>
        <taxon>Desulfotomaculaceae</taxon>
        <taxon>Pelotomaculum</taxon>
    </lineage>
</organism>
<dbReference type="InterPro" id="IPR045865">
    <property type="entry name" value="ACT-like_dom_sf"/>
</dbReference>
<evidence type="ECO:0000256" key="5">
    <source>
        <dbReference type="ARBA" id="ARBA00023141"/>
    </source>
</evidence>
<dbReference type="PROSITE" id="PS00858">
    <property type="entry name" value="PREPHENATE_DEHYDR_2"/>
    <property type="match status" value="1"/>
</dbReference>
<dbReference type="PANTHER" id="PTHR21022">
    <property type="entry name" value="PREPHENATE DEHYDRATASE P PROTEIN"/>
    <property type="match status" value="1"/>
</dbReference>
<dbReference type="PROSITE" id="PS00857">
    <property type="entry name" value="PREPHENATE_DEHYDR_1"/>
    <property type="match status" value="1"/>
</dbReference>
<dbReference type="Pfam" id="PF01842">
    <property type="entry name" value="ACT"/>
    <property type="match status" value="1"/>
</dbReference>
<dbReference type="AlphaFoldDB" id="A5D4Y3"/>
<evidence type="ECO:0000313" key="14">
    <source>
        <dbReference type="Proteomes" id="UP000006556"/>
    </source>
</evidence>
<dbReference type="STRING" id="370438.PTH_0518"/>
<comment type="catalytic activity">
    <reaction evidence="8">
        <text>prephenate + H(+) = 3-phenylpyruvate + CO2 + H2O</text>
        <dbReference type="Rhea" id="RHEA:21648"/>
        <dbReference type="ChEBI" id="CHEBI:15377"/>
        <dbReference type="ChEBI" id="CHEBI:15378"/>
        <dbReference type="ChEBI" id="CHEBI:16526"/>
        <dbReference type="ChEBI" id="CHEBI:18005"/>
        <dbReference type="ChEBI" id="CHEBI:29934"/>
        <dbReference type="EC" id="4.2.1.51"/>
    </reaction>
</comment>
<dbReference type="Proteomes" id="UP000006556">
    <property type="component" value="Chromosome"/>
</dbReference>
<keyword evidence="7" id="KW-0456">Lyase</keyword>
<feature type="coiled-coil region" evidence="9">
    <location>
        <begin position="294"/>
        <end position="328"/>
    </location>
</feature>
<dbReference type="Gene3D" id="3.40.190.10">
    <property type="entry name" value="Periplasmic binding protein-like II"/>
    <property type="match status" value="2"/>
</dbReference>
<dbReference type="InterPro" id="IPR001086">
    <property type="entry name" value="Preph_deHydtase"/>
</dbReference>
<evidence type="ECO:0000256" key="4">
    <source>
        <dbReference type="ARBA" id="ARBA00022605"/>
    </source>
</evidence>